<reference evidence="1 2" key="1">
    <citation type="submission" date="2019-11" db="EMBL/GenBank/DDBJ databases">
        <title>Paenibacillus monticola sp. nov., a novel PGPR strain isolated from mountain sample in China.</title>
        <authorList>
            <person name="Zhao Q."/>
            <person name="Li H.-P."/>
            <person name="Zhang J.-L."/>
        </authorList>
    </citation>
    <scope>NUCLEOTIDE SEQUENCE [LARGE SCALE GENOMIC DNA]</scope>
    <source>
        <strain evidence="1 2">LC-T2</strain>
    </source>
</reference>
<gene>
    <name evidence="1" type="ORF">GJB61_27820</name>
</gene>
<name>A0A7X2HB63_9BACL</name>
<protein>
    <submittedName>
        <fullName evidence="1">Uncharacterized protein</fullName>
    </submittedName>
</protein>
<dbReference type="RefSeq" id="WP_154122266.1">
    <property type="nucleotide sequence ID" value="NZ_WJXB01000016.1"/>
</dbReference>
<sequence length="120" mass="13533">MSTYYTGQPETVIYQADPAVIQHLHGVRESLHHSCKPYLNHKVKVQTVEGQVHEGVIAGVDNKHLYLSMKVTTEMARGYYNPYYKPYPTPYPGGPYPGSPYNNNVILPLVLFELLAISLI</sequence>
<dbReference type="AlphaFoldDB" id="A0A7X2HB63"/>
<dbReference type="EMBL" id="WJXB01000016">
    <property type="protein sequence ID" value="MRN56761.1"/>
    <property type="molecule type" value="Genomic_DNA"/>
</dbReference>
<keyword evidence="2" id="KW-1185">Reference proteome</keyword>
<accession>A0A7X2HB63</accession>
<evidence type="ECO:0000313" key="2">
    <source>
        <dbReference type="Proteomes" id="UP000463051"/>
    </source>
</evidence>
<proteinExistence type="predicted"/>
<comment type="caution">
    <text evidence="1">The sequence shown here is derived from an EMBL/GenBank/DDBJ whole genome shotgun (WGS) entry which is preliminary data.</text>
</comment>
<evidence type="ECO:0000313" key="1">
    <source>
        <dbReference type="EMBL" id="MRN56761.1"/>
    </source>
</evidence>
<organism evidence="1 2">
    <name type="scientific">Paenibacillus monticola</name>
    <dbReference type="NCBI Taxonomy" id="2666075"/>
    <lineage>
        <taxon>Bacteria</taxon>
        <taxon>Bacillati</taxon>
        <taxon>Bacillota</taxon>
        <taxon>Bacilli</taxon>
        <taxon>Bacillales</taxon>
        <taxon>Paenibacillaceae</taxon>
        <taxon>Paenibacillus</taxon>
    </lineage>
</organism>
<dbReference type="Proteomes" id="UP000463051">
    <property type="component" value="Unassembled WGS sequence"/>
</dbReference>